<proteinExistence type="predicted"/>
<dbReference type="PANTHER" id="PTHR38074">
    <property type="entry name" value="ALTERED INHERITANCE OF MITOCHONDRIA PROTEIN 24, MITOCHONDRIAL"/>
    <property type="match status" value="1"/>
</dbReference>
<dbReference type="InterPro" id="IPR002838">
    <property type="entry name" value="AIM24"/>
</dbReference>
<dbReference type="SUPFAM" id="SSF51219">
    <property type="entry name" value="TRAP-like"/>
    <property type="match status" value="1"/>
</dbReference>
<name>A0A174IVT8_9CLOT</name>
<accession>A0A174IVT8</accession>
<sequence length="279" mass="31909">MRTTVNINNKLTMISEMINDSTFQILEYENLSGVSSIENTININRLQNYGITLKQARIILDNSSVKVQPGALSFMKGDVSIKSNIEVTSKFSQRLFKNKKIDESMIKPIIEGKGEVFLEQTLEYFTLVELEDDEVIIDDNIFYACEEEIEIYKIMKRTSQMKEDDEDIVQLKLKGSGIVLLKIPVPESEILRCKLYKDKLVVKDDLVVLRTGNVKLSVESSGNTIIRDISDNDDKVDIYTGIGEAWIIPTKNIYNKTFNISSDICKENFDDDDENDEIY</sequence>
<dbReference type="OrthoDB" id="9779518at2"/>
<protein>
    <submittedName>
        <fullName evidence="1">HTH DNA-binding protein</fullName>
    </submittedName>
</protein>
<dbReference type="PANTHER" id="PTHR38074:SF1">
    <property type="entry name" value="ALTERED INHERITANCE OF MITOCHONDRIA PROTEIN 24, MITOCHONDRIAL"/>
    <property type="match status" value="1"/>
</dbReference>
<evidence type="ECO:0000313" key="2">
    <source>
        <dbReference type="Proteomes" id="UP000095594"/>
    </source>
</evidence>
<reference evidence="1 2" key="1">
    <citation type="submission" date="2015-09" db="EMBL/GenBank/DDBJ databases">
        <authorList>
            <consortium name="Pathogen Informatics"/>
        </authorList>
    </citation>
    <scope>NUCLEOTIDE SEQUENCE [LARGE SCALE GENOMIC DNA]</scope>
    <source>
        <strain evidence="1 2">2789STDY5834856</strain>
    </source>
</reference>
<dbReference type="GO" id="GO:0003677">
    <property type="term" value="F:DNA binding"/>
    <property type="evidence" value="ECO:0007669"/>
    <property type="project" value="UniProtKB-KW"/>
</dbReference>
<dbReference type="Pfam" id="PF01987">
    <property type="entry name" value="AIM24"/>
    <property type="match status" value="1"/>
</dbReference>
<dbReference type="Proteomes" id="UP000095594">
    <property type="component" value="Unassembled WGS sequence"/>
</dbReference>
<keyword evidence="1" id="KW-0238">DNA-binding</keyword>
<evidence type="ECO:0000313" key="1">
    <source>
        <dbReference type="EMBL" id="CUO89009.1"/>
    </source>
</evidence>
<dbReference type="InterPro" id="IPR036983">
    <property type="entry name" value="AIM24_sf"/>
</dbReference>
<dbReference type="AlphaFoldDB" id="A0A174IVT8"/>
<dbReference type="Gene3D" id="3.60.160.10">
    <property type="entry name" value="Mitochondrial biogenesis AIM24"/>
    <property type="match status" value="1"/>
</dbReference>
<dbReference type="InterPro" id="IPR016031">
    <property type="entry name" value="Trp_RNA-bd_attenuator-like_dom"/>
</dbReference>
<dbReference type="RefSeq" id="WP_055267105.1">
    <property type="nucleotide sequence ID" value="NZ_CABIXQ010000018.1"/>
</dbReference>
<dbReference type="EMBL" id="CYZX01000018">
    <property type="protein sequence ID" value="CUO89009.1"/>
    <property type="molecule type" value="Genomic_DNA"/>
</dbReference>
<organism evidence="1 2">
    <name type="scientific">Clostridium disporicum</name>
    <dbReference type="NCBI Taxonomy" id="84024"/>
    <lineage>
        <taxon>Bacteria</taxon>
        <taxon>Bacillati</taxon>
        <taxon>Bacillota</taxon>
        <taxon>Clostridia</taxon>
        <taxon>Eubacteriales</taxon>
        <taxon>Clostridiaceae</taxon>
        <taxon>Clostridium</taxon>
    </lineage>
</organism>
<gene>
    <name evidence="1" type="ORF">ERS852471_02545</name>
</gene>